<evidence type="ECO:0000313" key="2">
    <source>
        <dbReference type="EMBL" id="TYO81765.1"/>
    </source>
</evidence>
<dbReference type="GeneID" id="68694445"/>
<dbReference type="SMR" id="A0A4D6GVF8"/>
<dbReference type="Proteomes" id="UP000296216">
    <property type="component" value="Chromosome"/>
</dbReference>
<dbReference type="SUPFAM" id="SSF159501">
    <property type="entry name" value="EreA/ChaN-like"/>
    <property type="match status" value="1"/>
</dbReference>
<reference evidence="2 4" key="2">
    <citation type="submission" date="2019-07" db="EMBL/GenBank/DDBJ databases">
        <title>Genomic Encyclopedia of Archaeal and Bacterial Type Strains, Phase II (KMG-II): from individual species to whole genera.</title>
        <authorList>
            <person name="Goeker M."/>
        </authorList>
    </citation>
    <scope>NUCLEOTIDE SEQUENCE [LARGE SCALE GENOMIC DNA]</scope>
    <source>
        <strain evidence="2 4">DSM 3754</strain>
    </source>
</reference>
<dbReference type="Gene3D" id="1.20.1440.30">
    <property type="entry name" value="Biosynthetic Protein domain"/>
    <property type="match status" value="1"/>
</dbReference>
<dbReference type="EMBL" id="VRYN01000001">
    <property type="protein sequence ID" value="TYO81765.1"/>
    <property type="molecule type" value="Genomic_DNA"/>
</dbReference>
<evidence type="ECO:0000313" key="4">
    <source>
        <dbReference type="Proteomes" id="UP000323075"/>
    </source>
</evidence>
<evidence type="ECO:0000313" key="3">
    <source>
        <dbReference type="Proteomes" id="UP000296216"/>
    </source>
</evidence>
<dbReference type="Gene3D" id="3.30.1870.10">
    <property type="entry name" value="EreA-like, domain 2"/>
    <property type="match status" value="1"/>
</dbReference>
<proteinExistence type="predicted"/>
<gene>
    <name evidence="1" type="primary">ereB</name>
    <name evidence="2" type="ORF">APQ99_00275</name>
    <name evidence="1" type="ORF">HBSAL_09275</name>
</gene>
<dbReference type="EMBL" id="CP038631">
    <property type="protein sequence ID" value="QCC45501.1"/>
    <property type="molecule type" value="Genomic_DNA"/>
</dbReference>
<dbReference type="InterPro" id="IPR014622">
    <property type="entry name" value="UCP036794_erythomycin"/>
</dbReference>
<accession>A0A4D6GVF8</accession>
<dbReference type="Pfam" id="PF05139">
    <property type="entry name" value="Erythro_esteras"/>
    <property type="match status" value="1"/>
</dbReference>
<dbReference type="RefSeq" id="WP_010903324.1">
    <property type="nucleotide sequence ID" value="NZ_VRYN01000001.1"/>
</dbReference>
<organism evidence="1 3">
    <name type="scientific">Halobacterium salinarum (strain ATCC 33171 / DSM 3754 / JCM 8978 / NBRC 102687 / NCIMB 764 / 91-R6)</name>
    <dbReference type="NCBI Taxonomy" id="2597657"/>
    <lineage>
        <taxon>Archaea</taxon>
        <taxon>Methanobacteriati</taxon>
        <taxon>Methanobacteriota</taxon>
        <taxon>Stenosarchaea group</taxon>
        <taxon>Halobacteria</taxon>
        <taxon>Halobacteriales</taxon>
        <taxon>Halobacteriaceae</taxon>
        <taxon>Halobacterium</taxon>
    </lineage>
</organism>
<sequence length="434" mass="48100">MTDDTTTTTAQHTDRTTALAAHATELHGTDPTRPIDDLDALRAHLTDARFVGLGEVTHGTRECFQFKHRIVRFLVDALGCRAFALEANFSETLAIDDYVVHGDGDPREALDGIYFWTWNVESVLALVEWLRAFNADRPVGDRVRFFGVDAQYTQGAVDALRAFFDTVDPAFLGTVRGNLDEAADDGTPPQQDDAIDTQVAAVDRLAPRIRNRLDAHRTEYAAETSADRVALARRHCRVLEQATERKRHFPDALREADTLTHARVRDEAMAENAEWVREFTGTDILPVWAHDAHIARTGLQYGERVPSLGQHLAARHGDDYWAIGSAFARGGFQAIDTAEDTENELIGHELDDPLDDTIETALDDAVGSPAVLSLRQARADDRLAGWLAERPHFQTGATFDPTSPAAELVTYDYTVAFDALAFLPETTRARPLDE</sequence>
<dbReference type="AlphaFoldDB" id="A0A4D6GVF8"/>
<protein>
    <submittedName>
        <fullName evidence="1 2">Erythromycin esterase</fullName>
    </submittedName>
</protein>
<dbReference type="InterPro" id="IPR007815">
    <property type="entry name" value="Emycin_Estase"/>
</dbReference>
<reference evidence="1 3" key="1">
    <citation type="journal article" date="2019" name="Microbiol. Resour. Announc.">
        <title>The Genome Sequence of the Halobacterium salinarum Type Strain Is Closely Related to That of Laboratory Strains NRC-1 and R1.</title>
        <authorList>
            <person name="Pfeiffer F."/>
            <person name="Marchfelder A."/>
            <person name="Habermann B."/>
            <person name="Dyall-Smith M.L."/>
        </authorList>
    </citation>
    <scope>NUCLEOTIDE SEQUENCE [LARGE SCALE GENOMIC DNA]</scope>
    <source>
        <strain evidence="1">91-R6</strain>
        <strain evidence="3">ATCC 33171 / DSM 3754 / JCM 8978 / NBRC 102687 / NCIMB 764 / 91-R6</strain>
    </source>
</reference>
<name>A0A4D6GVF8_HALS9</name>
<dbReference type="CDD" id="cd14728">
    <property type="entry name" value="Ere-like"/>
    <property type="match status" value="1"/>
</dbReference>
<dbReference type="GO" id="GO:0046677">
    <property type="term" value="P:response to antibiotic"/>
    <property type="evidence" value="ECO:0007669"/>
    <property type="project" value="InterPro"/>
</dbReference>
<dbReference type="Gene3D" id="3.40.1660.10">
    <property type="entry name" value="EreA-like (biosynthetic domain)"/>
    <property type="match status" value="1"/>
</dbReference>
<reference evidence="1" key="3">
    <citation type="journal article" name="MicrobiologyOpen">
        <title>Whole-genome comparison between the type strain of Halobacterium salinarum (DSM 3754(T)) and the laboratory strains R1 and NRC-1.</title>
        <authorList>
            <person name="Pfeiffer F."/>
            <person name="Losensky G."/>
            <person name="Marchfelder A."/>
            <person name="Habermann B."/>
            <person name="Dyall-Smith M."/>
        </authorList>
    </citation>
    <scope>NUCLEOTIDE SEQUENCE</scope>
    <source>
        <strain evidence="1">91-R6</strain>
    </source>
</reference>
<dbReference type="PANTHER" id="PTHR31299:SF0">
    <property type="entry name" value="ESTERASE, PUTATIVE (AFU_ORTHOLOGUE AFUA_1G05850)-RELATED"/>
    <property type="match status" value="1"/>
</dbReference>
<evidence type="ECO:0000313" key="1">
    <source>
        <dbReference type="EMBL" id="QCC45501.1"/>
    </source>
</evidence>
<dbReference type="PIRSF" id="PIRSF036794">
    <property type="entry name" value="UCP_erythr_ester"/>
    <property type="match status" value="1"/>
</dbReference>
<dbReference type="InterPro" id="IPR052036">
    <property type="entry name" value="Hydrolase/PRTase-associated"/>
</dbReference>
<dbReference type="PANTHER" id="PTHR31299">
    <property type="entry name" value="ESTERASE, PUTATIVE (AFU_ORTHOLOGUE AFUA_1G05850)-RELATED"/>
    <property type="match status" value="1"/>
</dbReference>
<dbReference type="Proteomes" id="UP000323075">
    <property type="component" value="Unassembled WGS sequence"/>
</dbReference>